<feature type="compositionally biased region" description="Polar residues" evidence="1">
    <location>
        <begin position="51"/>
        <end position="60"/>
    </location>
</feature>
<dbReference type="EMBL" id="CAADFJ010000002">
    <property type="protein sequence ID" value="VFJ95377.1"/>
    <property type="molecule type" value="Genomic_DNA"/>
</dbReference>
<protein>
    <submittedName>
        <fullName evidence="4">Uncharacterized protein</fullName>
    </submittedName>
</protein>
<dbReference type="EMBL" id="CAADFI010000284">
    <property type="protein sequence ID" value="VFK02497.1"/>
    <property type="molecule type" value="Genomic_DNA"/>
</dbReference>
<feature type="region of interest" description="Disordered" evidence="1">
    <location>
        <begin position="41"/>
        <end position="67"/>
    </location>
</feature>
<dbReference type="EMBL" id="CAADFI010000001">
    <property type="protein sequence ID" value="VFJ88154.1"/>
    <property type="molecule type" value="Genomic_DNA"/>
</dbReference>
<evidence type="ECO:0000313" key="2">
    <source>
        <dbReference type="EMBL" id="VFJ86353.1"/>
    </source>
</evidence>
<dbReference type="AlphaFoldDB" id="A0A450US67"/>
<proteinExistence type="predicted"/>
<dbReference type="EMBL" id="CAADFG010000001">
    <property type="protein sequence ID" value="VFJ86353.1"/>
    <property type="molecule type" value="Genomic_DNA"/>
</dbReference>
<reference evidence="4" key="1">
    <citation type="submission" date="2019-02" db="EMBL/GenBank/DDBJ databases">
        <authorList>
            <person name="Gruber-Vodicka R. H."/>
            <person name="Seah K. B. B."/>
        </authorList>
    </citation>
    <scope>NUCLEOTIDE SEQUENCE</scope>
    <source>
        <strain evidence="4">BECK_SA2B12</strain>
        <strain evidence="2">BECK_SA2B15</strain>
        <strain evidence="3">BECK_SA2B20</strain>
    </source>
</reference>
<name>A0A450US67_9GAMM</name>
<evidence type="ECO:0000313" key="4">
    <source>
        <dbReference type="EMBL" id="VFJ95377.1"/>
    </source>
</evidence>
<evidence type="ECO:0000313" key="5">
    <source>
        <dbReference type="EMBL" id="VFK02497.1"/>
    </source>
</evidence>
<accession>A0A450US67</accession>
<evidence type="ECO:0000313" key="3">
    <source>
        <dbReference type="EMBL" id="VFJ88154.1"/>
    </source>
</evidence>
<organism evidence="4">
    <name type="scientific">Candidatus Kentrum eta</name>
    <dbReference type="NCBI Taxonomy" id="2126337"/>
    <lineage>
        <taxon>Bacteria</taxon>
        <taxon>Pseudomonadati</taxon>
        <taxon>Pseudomonadota</taxon>
        <taxon>Gammaproteobacteria</taxon>
        <taxon>Candidatus Kentrum</taxon>
    </lineage>
</organism>
<sequence length="67" mass="7527">MTLRVKIPVTPVTVKAENPFVAFTVTLSWKSPETAMVYSNQSWSEREKNSYAASMTGLSRSNDHEGY</sequence>
<evidence type="ECO:0000256" key="1">
    <source>
        <dbReference type="SAM" id="MobiDB-lite"/>
    </source>
</evidence>
<gene>
    <name evidence="2" type="ORF">BECKH772A_GA0070896_1000111</name>
    <name evidence="3" type="ORF">BECKH772B_GA0070898_100012</name>
    <name evidence="5" type="ORF">BECKH772B_GA0070898_102844</name>
    <name evidence="4" type="ORF">BECKH772C_GA0070978_1000211</name>
</gene>